<feature type="domain" description="PH" evidence="2">
    <location>
        <begin position="6"/>
        <end position="103"/>
    </location>
</feature>
<accession>A0A7S3Z028</accession>
<evidence type="ECO:0000256" key="1">
    <source>
        <dbReference type="SAM" id="MobiDB-lite"/>
    </source>
</evidence>
<protein>
    <recommendedName>
        <fullName evidence="2">PH domain-containing protein</fullName>
    </recommendedName>
</protein>
<dbReference type="InterPro" id="IPR011993">
    <property type="entry name" value="PH-like_dom_sf"/>
</dbReference>
<dbReference type="EMBL" id="HBIV01026780">
    <property type="protein sequence ID" value="CAE0667580.1"/>
    <property type="molecule type" value="Transcribed_RNA"/>
</dbReference>
<proteinExistence type="predicted"/>
<dbReference type="SUPFAM" id="SSF50729">
    <property type="entry name" value="PH domain-like"/>
    <property type="match status" value="1"/>
</dbReference>
<dbReference type="Gene3D" id="2.30.29.30">
    <property type="entry name" value="Pleckstrin-homology domain (PH domain)/Phosphotyrosine-binding domain (PTB)"/>
    <property type="match status" value="1"/>
</dbReference>
<reference evidence="3" key="1">
    <citation type="submission" date="2021-01" db="EMBL/GenBank/DDBJ databases">
        <authorList>
            <person name="Corre E."/>
            <person name="Pelletier E."/>
            <person name="Niang G."/>
            <person name="Scheremetjew M."/>
            <person name="Finn R."/>
            <person name="Kale V."/>
            <person name="Holt S."/>
            <person name="Cochrane G."/>
            <person name="Meng A."/>
            <person name="Brown T."/>
            <person name="Cohen L."/>
        </authorList>
    </citation>
    <scope>NUCLEOTIDE SEQUENCE</scope>
    <source>
        <strain evidence="3">CCCM811</strain>
    </source>
</reference>
<evidence type="ECO:0000259" key="2">
    <source>
        <dbReference type="PROSITE" id="PS50003"/>
    </source>
</evidence>
<evidence type="ECO:0000313" key="3">
    <source>
        <dbReference type="EMBL" id="CAE0667580.1"/>
    </source>
</evidence>
<dbReference type="PROSITE" id="PS50003">
    <property type="entry name" value="PH_DOMAIN"/>
    <property type="match status" value="1"/>
</dbReference>
<dbReference type="InterPro" id="IPR001849">
    <property type="entry name" value="PH_domain"/>
</dbReference>
<feature type="compositionally biased region" description="Polar residues" evidence="1">
    <location>
        <begin position="116"/>
        <end position="126"/>
    </location>
</feature>
<name>A0A7S3Z028_9EUKA</name>
<organism evidence="3">
    <name type="scientific">Lotharella globosa</name>
    <dbReference type="NCBI Taxonomy" id="91324"/>
    <lineage>
        <taxon>Eukaryota</taxon>
        <taxon>Sar</taxon>
        <taxon>Rhizaria</taxon>
        <taxon>Cercozoa</taxon>
        <taxon>Chlorarachniophyceae</taxon>
        <taxon>Lotharella</taxon>
    </lineage>
</organism>
<dbReference type="AlphaFoldDB" id="A0A7S3Z028"/>
<gene>
    <name evidence="3" type="ORF">LGLO00237_LOCUS19202</name>
</gene>
<sequence length="163" mass="18735">MAIVQDIWKGGVLRLKVSGIFSRWEKRSFAVMRNGHVSWGPMTVSEVEWETRRIESLSVSDVSKVPSDFSFTINLKDHKMLLVRAADEGQWVTWVRYVAAVVAQLPREEQKEETNHSNNAEQQSNHHPGRMFVRSSSEMLSEKSSSAVLPTMQMYLQRNRSVQ</sequence>
<feature type="region of interest" description="Disordered" evidence="1">
    <location>
        <begin position="108"/>
        <end position="129"/>
    </location>
</feature>